<proteinExistence type="predicted"/>
<dbReference type="AlphaFoldDB" id="L8X161"/>
<evidence type="ECO:0000313" key="2">
    <source>
        <dbReference type="Proteomes" id="UP000011668"/>
    </source>
</evidence>
<protein>
    <submittedName>
        <fullName evidence="1">Uncharacterized protein</fullName>
    </submittedName>
</protein>
<gene>
    <name evidence="1" type="ORF">AG1IA_03628</name>
</gene>
<dbReference type="EMBL" id="AFRT01000855">
    <property type="protein sequence ID" value="ELU42344.1"/>
    <property type="molecule type" value="Genomic_DNA"/>
</dbReference>
<dbReference type="STRING" id="983506.L8X161"/>
<dbReference type="HOGENOM" id="CLU_2147567_0_0_1"/>
<evidence type="ECO:0000313" key="1">
    <source>
        <dbReference type="EMBL" id="ELU42344.1"/>
    </source>
</evidence>
<accession>L8X161</accession>
<organism evidence="1 2">
    <name type="scientific">Thanatephorus cucumeris (strain AG1-IA)</name>
    <name type="common">Rice sheath blight fungus</name>
    <name type="synonym">Rhizoctonia solani</name>
    <dbReference type="NCBI Taxonomy" id="983506"/>
    <lineage>
        <taxon>Eukaryota</taxon>
        <taxon>Fungi</taxon>
        <taxon>Dikarya</taxon>
        <taxon>Basidiomycota</taxon>
        <taxon>Agaricomycotina</taxon>
        <taxon>Agaricomycetes</taxon>
        <taxon>Cantharellales</taxon>
        <taxon>Ceratobasidiaceae</taxon>
        <taxon>Rhizoctonia</taxon>
        <taxon>Rhizoctonia solani AG-1</taxon>
    </lineage>
</organism>
<sequence>MISVELFTFLYMLSIYNMMPYDAMDNPHPINKFPPLQSTLGASASRLTTPRLGSLFPSSRNPLLTALRPGVHFCNPPEDIISHVSVMTNTAREEDGALYSRSADSEQRSNYL</sequence>
<keyword evidence="2" id="KW-1185">Reference proteome</keyword>
<comment type="caution">
    <text evidence="1">The sequence shown here is derived from an EMBL/GenBank/DDBJ whole genome shotgun (WGS) entry which is preliminary data.</text>
</comment>
<dbReference type="Proteomes" id="UP000011668">
    <property type="component" value="Unassembled WGS sequence"/>
</dbReference>
<name>L8X161_THACA</name>
<reference evidence="1 2" key="1">
    <citation type="journal article" date="2013" name="Nat. Commun.">
        <title>The evolution and pathogenic mechanisms of the rice sheath blight pathogen.</title>
        <authorList>
            <person name="Zheng A."/>
            <person name="Lin R."/>
            <person name="Xu L."/>
            <person name="Qin P."/>
            <person name="Tang C."/>
            <person name="Ai P."/>
            <person name="Zhang D."/>
            <person name="Liu Y."/>
            <person name="Sun Z."/>
            <person name="Feng H."/>
            <person name="Wang Y."/>
            <person name="Chen Y."/>
            <person name="Liang X."/>
            <person name="Fu R."/>
            <person name="Li Q."/>
            <person name="Zhang J."/>
            <person name="Yu X."/>
            <person name="Xie Z."/>
            <person name="Ding L."/>
            <person name="Guan P."/>
            <person name="Tang J."/>
            <person name="Liang Y."/>
            <person name="Wang S."/>
            <person name="Deng Q."/>
            <person name="Li S."/>
            <person name="Zhu J."/>
            <person name="Wang L."/>
            <person name="Liu H."/>
            <person name="Li P."/>
        </authorList>
    </citation>
    <scope>NUCLEOTIDE SEQUENCE [LARGE SCALE GENOMIC DNA]</scope>
    <source>
        <strain evidence="2">AG-1 IA</strain>
    </source>
</reference>